<feature type="domain" description="PII-uridylyltransferase/Glutamine-synthetase adenylyltransferase" evidence="9">
    <location>
        <begin position="841"/>
        <end position="928"/>
    </location>
</feature>
<evidence type="ECO:0000256" key="6">
    <source>
        <dbReference type="ARBA" id="ARBA00023268"/>
    </source>
</evidence>
<dbReference type="InterPro" id="IPR023057">
    <property type="entry name" value="GlnE"/>
</dbReference>
<comment type="catalytic activity">
    <reaction evidence="7">
        <text>[glutamine synthetase]-O(4)-(5'-adenylyl)-L-tyrosine + phosphate = [glutamine synthetase]-L-tyrosine + ADP</text>
        <dbReference type="Rhea" id="RHEA:43716"/>
        <dbReference type="Rhea" id="RHEA-COMP:10660"/>
        <dbReference type="Rhea" id="RHEA-COMP:10661"/>
        <dbReference type="ChEBI" id="CHEBI:43474"/>
        <dbReference type="ChEBI" id="CHEBI:46858"/>
        <dbReference type="ChEBI" id="CHEBI:83624"/>
        <dbReference type="ChEBI" id="CHEBI:456216"/>
        <dbReference type="EC" id="2.7.7.89"/>
    </reaction>
</comment>
<comment type="caution">
    <text evidence="10">The sequence shown here is derived from an EMBL/GenBank/DDBJ whole genome shotgun (WGS) entry which is preliminary data.</text>
</comment>
<organism evidence="10 11">
    <name type="scientific">Thiohalocapsa halophila</name>
    <dbReference type="NCBI Taxonomy" id="69359"/>
    <lineage>
        <taxon>Bacteria</taxon>
        <taxon>Pseudomonadati</taxon>
        <taxon>Pseudomonadota</taxon>
        <taxon>Gammaproteobacteria</taxon>
        <taxon>Chromatiales</taxon>
        <taxon>Chromatiaceae</taxon>
        <taxon>Thiohalocapsa</taxon>
    </lineage>
</organism>
<evidence type="ECO:0000313" key="11">
    <source>
        <dbReference type="Proteomes" id="UP000748752"/>
    </source>
</evidence>
<feature type="region of interest" description="Adenylyl removase" evidence="7">
    <location>
        <begin position="1"/>
        <end position="457"/>
    </location>
</feature>
<gene>
    <name evidence="7" type="primary">glnE</name>
    <name evidence="10" type="ORF">CKO31_01535</name>
</gene>
<name>A0ABS1CBY9_9GAMM</name>
<feature type="domain" description="Glutamate-ammonia ligase adenylyltransferase repeated" evidence="8">
    <location>
        <begin position="564"/>
        <end position="820"/>
    </location>
</feature>
<dbReference type="PANTHER" id="PTHR30621">
    <property type="entry name" value="GLUTAMINE SYNTHETASE ADENYLYLTRANSFERASE"/>
    <property type="match status" value="1"/>
</dbReference>
<keyword evidence="3 7" id="KW-0547">Nucleotide-binding</keyword>
<evidence type="ECO:0000256" key="7">
    <source>
        <dbReference type="HAMAP-Rule" id="MF_00802"/>
    </source>
</evidence>
<feature type="domain" description="PII-uridylyltransferase/Glutamine-synthetase adenylyltransferase" evidence="9">
    <location>
        <begin position="316"/>
        <end position="453"/>
    </location>
</feature>
<evidence type="ECO:0000256" key="2">
    <source>
        <dbReference type="ARBA" id="ARBA00022695"/>
    </source>
</evidence>
<comment type="similarity">
    <text evidence="7">Belongs to the GlnE family.</text>
</comment>
<dbReference type="GO" id="GO:0016779">
    <property type="term" value="F:nucleotidyltransferase activity"/>
    <property type="evidence" value="ECO:0007669"/>
    <property type="project" value="UniProtKB-KW"/>
</dbReference>
<sequence length="959" mass="107128">MTDARADSAVAGEGPAAGHWAQWLDWAQEQGSAVPEDAAFQHARAQVWAASEFAALTAARSPETLARLIAEDALSRAPEAGELDRLLAKELEHLFPDAPDEPGLARCLRRFRRRQMLRIVWRDLAGWASLDETLESLSALADTCIQRALELLTAWTEAELGVPEDAEGRRQRLLVLGMGKLGARELNMSSDIDLIFAFPHTGETRGGPRQLTNEQFFTRLGQRLVQALDQVTVDGFVFRVDTRLRPFGSAGPLAMSFDAMEGYYHAQAREWERYAMTKARVVAGPPGPAAALMAMLRPFVYRRYLDFGAIESLRSLKVMIARELKRKGMEHNIKLGPGGIREIEFIGQSFQLIRGGREPELRIPAIQPVLTRLGEKDLLTAADVAALTSAYRFLRLTENRLQAWQDRQTHVLPEKPEARQRLAQSMGFDDWPAFAAVLDDQRERVQRCFEAIFAEPGGGEHPLAALWSRKPDSDEMERLLTEHGFREPAAAAAAIADFREAATRRGLSTRAAEHLDCVVPALLAAVAESDVPDLALPRVLRVLESVLGRTAYLALLAEHQDVLRQLVVLSAKSPWFAERTAKQPLLLDELLDPRRLYEPLRRADLEQELDVLLATVGEDDLEQRMERLRQFVQGNKLRTAAADITGVIPLMVVSDYLTEIAEVATERSLAIAFCDLTRRHGLPPGTALTQPGLLVLGYGKLGGIELGYNSDLDLVFLYDEALTEASTEPTAADQRVVSGSQFYVRLAQRLIHIMTTPTYSGVLYEIDTRLRPDGDKGMIARTLASFANYQREEAWTWEHQALVRARPVAGDARLGERFQQIRAEILQLPRDPAEVRNRVRDMRAKMRASLDKSREGRFDLKQGRGGIADIEFIVQYSVLRWAAEHPELTVWTDNVRLLETLDRLALLPGLAAQELTDAYKALRTAYHRNALQDSPGLVSDSELVAEREAVAGLWQQLMD</sequence>
<feature type="region of interest" description="Adenylyl transferase" evidence="7">
    <location>
        <begin position="467"/>
        <end position="959"/>
    </location>
</feature>
<dbReference type="EC" id="2.7.7.89" evidence="7"/>
<proteinExistence type="inferred from homology"/>
<dbReference type="Gene3D" id="3.30.460.10">
    <property type="entry name" value="Beta Polymerase, domain 2"/>
    <property type="match status" value="2"/>
</dbReference>
<evidence type="ECO:0000256" key="5">
    <source>
        <dbReference type="ARBA" id="ARBA00022842"/>
    </source>
</evidence>
<dbReference type="EC" id="2.7.7.42" evidence="7"/>
<reference evidence="10 11" key="1">
    <citation type="journal article" date="2020" name="Microorganisms">
        <title>Osmotic Adaptation and Compatible Solute Biosynthesis of Phototrophic Bacteria as Revealed from Genome Analyses.</title>
        <authorList>
            <person name="Imhoff J.F."/>
            <person name="Rahn T."/>
            <person name="Kunzel S."/>
            <person name="Keller A."/>
            <person name="Neulinger S.C."/>
        </authorList>
    </citation>
    <scope>NUCLEOTIDE SEQUENCE [LARGE SCALE GENOMIC DNA]</scope>
    <source>
        <strain evidence="10 11">DSM 6210</strain>
    </source>
</reference>
<keyword evidence="2 7" id="KW-0548">Nucleotidyltransferase</keyword>
<dbReference type="InterPro" id="IPR043519">
    <property type="entry name" value="NT_sf"/>
</dbReference>
<dbReference type="Gene3D" id="1.20.120.1510">
    <property type="match status" value="1"/>
</dbReference>
<comment type="catalytic activity">
    <reaction evidence="7">
        <text>[glutamine synthetase]-L-tyrosine + ATP = [glutamine synthetase]-O(4)-(5'-adenylyl)-L-tyrosine + diphosphate</text>
        <dbReference type="Rhea" id="RHEA:18589"/>
        <dbReference type="Rhea" id="RHEA-COMP:10660"/>
        <dbReference type="Rhea" id="RHEA-COMP:10661"/>
        <dbReference type="ChEBI" id="CHEBI:30616"/>
        <dbReference type="ChEBI" id="CHEBI:33019"/>
        <dbReference type="ChEBI" id="CHEBI:46858"/>
        <dbReference type="ChEBI" id="CHEBI:83624"/>
        <dbReference type="EC" id="2.7.7.42"/>
    </reaction>
</comment>
<keyword evidence="5 7" id="KW-0460">Magnesium</keyword>
<dbReference type="NCBIfam" id="NF008292">
    <property type="entry name" value="PRK11072.1"/>
    <property type="match status" value="1"/>
</dbReference>
<accession>A0ABS1CBY9</accession>
<protein>
    <recommendedName>
        <fullName evidence="7">Bifunctional glutamine synthetase adenylyltransferase/adenylyl-removing enzyme</fullName>
    </recommendedName>
    <alternativeName>
        <fullName evidence="7">ATP:glutamine synthetase adenylyltransferase</fullName>
    </alternativeName>
    <alternativeName>
        <fullName evidence="7">ATase</fullName>
    </alternativeName>
    <domain>
        <recommendedName>
            <fullName evidence="7">Glutamine synthetase adenylyl-L-tyrosine phosphorylase</fullName>
            <ecNumber evidence="7">2.7.7.89</ecNumber>
        </recommendedName>
        <alternativeName>
            <fullName evidence="7">Adenylyl removase</fullName>
            <shortName evidence="7">AR</shortName>
            <shortName evidence="7">AT-N</shortName>
        </alternativeName>
    </domain>
    <domain>
        <recommendedName>
            <fullName evidence="7">Glutamine synthetase adenylyl transferase</fullName>
            <ecNumber evidence="7">2.7.7.42</ecNumber>
        </recommendedName>
        <alternativeName>
            <fullName evidence="7">Adenylyl transferase</fullName>
            <shortName evidence="7">AT</shortName>
            <shortName evidence="7">AT-C</shortName>
        </alternativeName>
    </domain>
</protein>
<feature type="domain" description="Glutamate-ammonia ligase adenylyltransferase repeated" evidence="8">
    <location>
        <begin position="45"/>
        <end position="290"/>
    </location>
</feature>
<evidence type="ECO:0000256" key="1">
    <source>
        <dbReference type="ARBA" id="ARBA00022679"/>
    </source>
</evidence>
<keyword evidence="4 7" id="KW-0067">ATP-binding</keyword>
<dbReference type="InterPro" id="IPR005190">
    <property type="entry name" value="GlnE_rpt_dom"/>
</dbReference>
<dbReference type="PANTHER" id="PTHR30621:SF0">
    <property type="entry name" value="BIFUNCTIONAL GLUTAMINE SYNTHETASE ADENYLYLTRANSFERASE_ADENYLYL-REMOVING ENZYME"/>
    <property type="match status" value="1"/>
</dbReference>
<comment type="cofactor">
    <cofactor evidence="7">
        <name>Mg(2+)</name>
        <dbReference type="ChEBI" id="CHEBI:18420"/>
    </cofactor>
</comment>
<evidence type="ECO:0000256" key="4">
    <source>
        <dbReference type="ARBA" id="ARBA00022840"/>
    </source>
</evidence>
<keyword evidence="6 7" id="KW-0511">Multifunctional enzyme</keyword>
<dbReference type="RefSeq" id="WP_200233379.1">
    <property type="nucleotide sequence ID" value="NZ_NRRV01000002.1"/>
</dbReference>
<dbReference type="Pfam" id="PF08335">
    <property type="entry name" value="GlnD_UR_UTase"/>
    <property type="match status" value="2"/>
</dbReference>
<dbReference type="Proteomes" id="UP000748752">
    <property type="component" value="Unassembled WGS sequence"/>
</dbReference>
<dbReference type="Gene3D" id="1.20.120.330">
    <property type="entry name" value="Nucleotidyltransferases domain 2"/>
    <property type="match status" value="2"/>
</dbReference>
<evidence type="ECO:0000259" key="9">
    <source>
        <dbReference type="Pfam" id="PF08335"/>
    </source>
</evidence>
<dbReference type="CDD" id="cd05401">
    <property type="entry name" value="NT_GlnE_GlnD_like"/>
    <property type="match status" value="2"/>
</dbReference>
<evidence type="ECO:0000256" key="3">
    <source>
        <dbReference type="ARBA" id="ARBA00022741"/>
    </source>
</evidence>
<keyword evidence="1 7" id="KW-0808">Transferase</keyword>
<dbReference type="HAMAP" id="MF_00802">
    <property type="entry name" value="GlnE"/>
    <property type="match status" value="1"/>
</dbReference>
<evidence type="ECO:0000259" key="8">
    <source>
        <dbReference type="Pfam" id="PF03710"/>
    </source>
</evidence>
<dbReference type="SUPFAM" id="SSF81301">
    <property type="entry name" value="Nucleotidyltransferase"/>
    <property type="match status" value="2"/>
</dbReference>
<comment type="function">
    <text evidence="7">Involved in the regulation of glutamine synthetase GlnA, a key enzyme in the process to assimilate ammonia. When cellular nitrogen levels are high, the C-terminal adenylyl transferase (AT) inactivates GlnA by covalent transfer of an adenylyl group from ATP to specific tyrosine residue of GlnA, thus reducing its activity. Conversely, when nitrogen levels are low, the N-terminal adenylyl removase (AR) activates GlnA by removing the adenylyl group by phosphorolysis, increasing its activity. The regulatory region of GlnE binds the signal transduction protein PII (GlnB) which indicates the nitrogen status of the cell.</text>
</comment>
<dbReference type="EMBL" id="NRRV01000002">
    <property type="protein sequence ID" value="MBK1629438.1"/>
    <property type="molecule type" value="Genomic_DNA"/>
</dbReference>
<evidence type="ECO:0000313" key="10">
    <source>
        <dbReference type="EMBL" id="MBK1629438.1"/>
    </source>
</evidence>
<dbReference type="SUPFAM" id="SSF81593">
    <property type="entry name" value="Nucleotidyltransferase substrate binding subunit/domain"/>
    <property type="match status" value="2"/>
</dbReference>
<dbReference type="Pfam" id="PF03710">
    <property type="entry name" value="GlnE"/>
    <property type="match status" value="2"/>
</dbReference>
<dbReference type="InterPro" id="IPR013546">
    <property type="entry name" value="PII_UdlTrfase/GS_AdlTrfase"/>
</dbReference>
<keyword evidence="11" id="KW-1185">Reference proteome</keyword>